<evidence type="ECO:0000313" key="14">
    <source>
        <dbReference type="RefSeq" id="XP_048269769.1"/>
    </source>
</evidence>
<dbReference type="GO" id="GO:0031033">
    <property type="term" value="P:myosin filament organization"/>
    <property type="evidence" value="ECO:0007669"/>
    <property type="project" value="UniProtKB-ARBA"/>
</dbReference>
<dbReference type="PROSITE" id="PS50096">
    <property type="entry name" value="IQ"/>
    <property type="match status" value="1"/>
</dbReference>
<dbReference type="SUPFAM" id="SSF90257">
    <property type="entry name" value="Myosin rod fragments"/>
    <property type="match status" value="4"/>
</dbReference>
<dbReference type="Gene3D" id="1.20.58.530">
    <property type="match status" value="1"/>
</dbReference>
<dbReference type="GO" id="GO:0030017">
    <property type="term" value="C:sarcomere"/>
    <property type="evidence" value="ECO:0007669"/>
    <property type="project" value="UniProtKB-ARBA"/>
</dbReference>
<dbReference type="FunFam" id="1.20.5.4820:FF:000002">
    <property type="entry name" value="Myosin heavy chain 10"/>
    <property type="match status" value="1"/>
</dbReference>
<dbReference type="InterPro" id="IPR004009">
    <property type="entry name" value="SH3_Myosin"/>
</dbReference>
<dbReference type="GO" id="GO:0042802">
    <property type="term" value="F:identical protein binding"/>
    <property type="evidence" value="ECO:0007669"/>
    <property type="project" value="UniProtKB-ARBA"/>
</dbReference>
<organism evidence="13 14">
    <name type="scientific">Bombus terrestris</name>
    <name type="common">Buff-tailed bumblebee</name>
    <name type="synonym">Apis terrestris</name>
    <dbReference type="NCBI Taxonomy" id="30195"/>
    <lineage>
        <taxon>Eukaryota</taxon>
        <taxon>Metazoa</taxon>
        <taxon>Ecdysozoa</taxon>
        <taxon>Arthropoda</taxon>
        <taxon>Hexapoda</taxon>
        <taxon>Insecta</taxon>
        <taxon>Pterygota</taxon>
        <taxon>Neoptera</taxon>
        <taxon>Endopterygota</taxon>
        <taxon>Hymenoptera</taxon>
        <taxon>Apocrita</taxon>
        <taxon>Aculeata</taxon>
        <taxon>Apoidea</taxon>
        <taxon>Anthophila</taxon>
        <taxon>Apidae</taxon>
        <taxon>Bombus</taxon>
        <taxon>Bombus</taxon>
    </lineage>
</organism>
<keyword evidence="7 9" id="KW-0505">Motor protein</keyword>
<keyword evidence="8 9" id="KW-0009">Actin-binding</keyword>
<dbReference type="PROSITE" id="PS51456">
    <property type="entry name" value="MYOSIN_MOTOR"/>
    <property type="match status" value="1"/>
</dbReference>
<dbReference type="GO" id="GO:0007424">
    <property type="term" value="P:open tracheal system development"/>
    <property type="evidence" value="ECO:0007669"/>
    <property type="project" value="UniProtKB-ARBA"/>
</dbReference>
<dbReference type="InterPro" id="IPR008989">
    <property type="entry name" value="Myosin_S1_N"/>
</dbReference>
<dbReference type="InterPro" id="IPR036961">
    <property type="entry name" value="Kinesin_motor_dom_sf"/>
</dbReference>
<dbReference type="GO" id="GO:0060972">
    <property type="term" value="P:left/right pattern formation"/>
    <property type="evidence" value="ECO:0007669"/>
    <property type="project" value="UniProtKB-ARBA"/>
</dbReference>
<dbReference type="Gene3D" id="6.10.250.2420">
    <property type="match status" value="1"/>
</dbReference>
<feature type="region of interest" description="Disordered" evidence="10">
    <location>
        <begin position="1907"/>
        <end position="1984"/>
    </location>
</feature>
<evidence type="ECO:0000256" key="6">
    <source>
        <dbReference type="ARBA" id="ARBA00023123"/>
    </source>
</evidence>
<dbReference type="GeneID" id="100649130"/>
<dbReference type="Proteomes" id="UP000835206">
    <property type="component" value="Chromosome 17"/>
</dbReference>
<dbReference type="InterPro" id="IPR000048">
    <property type="entry name" value="IQ_motif_EF-hand-BS"/>
</dbReference>
<accession>A0A9C6SIS6</accession>
<keyword evidence="2 9" id="KW-0547">Nucleotide-binding</keyword>
<dbReference type="PRINTS" id="PR00193">
    <property type="entry name" value="MYOSINHEAVY"/>
</dbReference>
<dbReference type="Gene3D" id="3.40.850.10">
    <property type="entry name" value="Kinesin motor domain"/>
    <property type="match status" value="1"/>
</dbReference>
<evidence type="ECO:0000256" key="2">
    <source>
        <dbReference type="ARBA" id="ARBA00022741"/>
    </source>
</evidence>
<dbReference type="FunFam" id="3.30.70.1590:FF:000001">
    <property type="entry name" value="Myosin heavy chain"/>
    <property type="match status" value="1"/>
</dbReference>
<dbReference type="GO" id="GO:0005516">
    <property type="term" value="F:calmodulin binding"/>
    <property type="evidence" value="ECO:0007669"/>
    <property type="project" value="UniProtKB-KW"/>
</dbReference>
<dbReference type="InterPro" id="IPR001609">
    <property type="entry name" value="Myosin_head_motor_dom-like"/>
</dbReference>
<keyword evidence="5" id="KW-0175">Coiled coil</keyword>
<evidence type="ECO:0000313" key="13">
    <source>
        <dbReference type="Proteomes" id="UP000835206"/>
    </source>
</evidence>
<dbReference type="Pfam" id="PF00612">
    <property type="entry name" value="IQ"/>
    <property type="match status" value="1"/>
</dbReference>
<name>A0A9C6SIS6_BOMTE</name>
<dbReference type="FunFam" id="1.20.58.530:FF:000003">
    <property type="entry name" value="Myosin heavy chain 10"/>
    <property type="match status" value="1"/>
</dbReference>
<dbReference type="Pfam" id="PF02736">
    <property type="entry name" value="Myosin_N"/>
    <property type="match status" value="1"/>
</dbReference>
<dbReference type="CDD" id="cd14911">
    <property type="entry name" value="MYSc_Myh2_insects_mollusks"/>
    <property type="match status" value="1"/>
</dbReference>
<dbReference type="Gene3D" id="1.10.10.820">
    <property type="match status" value="1"/>
</dbReference>
<dbReference type="Gene3D" id="1.20.120.720">
    <property type="entry name" value="Myosin VI head, motor domain, U50 subdomain"/>
    <property type="match status" value="1"/>
</dbReference>
<feature type="domain" description="Myosin motor" evidence="11">
    <location>
        <begin position="89"/>
        <end position="796"/>
    </location>
</feature>
<evidence type="ECO:0000256" key="9">
    <source>
        <dbReference type="PROSITE-ProRule" id="PRU00782"/>
    </source>
</evidence>
<dbReference type="FunFam" id="2.30.30.360:FF:000001">
    <property type="entry name" value="Myosin heavy chain"/>
    <property type="match status" value="1"/>
</dbReference>
<comment type="similarity">
    <text evidence="1 9">Belongs to the TRAFAC class myosin-kinesin ATPase superfamily. Myosin family.</text>
</comment>
<evidence type="ECO:0000256" key="8">
    <source>
        <dbReference type="ARBA" id="ARBA00023203"/>
    </source>
</evidence>
<dbReference type="SMART" id="SM00242">
    <property type="entry name" value="MYSc"/>
    <property type="match status" value="1"/>
</dbReference>
<reference evidence="14" key="1">
    <citation type="submission" date="2025-08" db="UniProtKB">
        <authorList>
            <consortium name="RefSeq"/>
        </authorList>
    </citation>
    <scope>IDENTIFICATION</scope>
</reference>
<dbReference type="GO" id="GO:0000146">
    <property type="term" value="F:microfilament motor activity"/>
    <property type="evidence" value="ECO:0007669"/>
    <property type="project" value="TreeGrafter"/>
</dbReference>
<dbReference type="GO" id="GO:0051015">
    <property type="term" value="F:actin filament binding"/>
    <property type="evidence" value="ECO:0007669"/>
    <property type="project" value="InterPro"/>
</dbReference>
<protein>
    <submittedName>
        <fullName evidence="14">Myosin heavy chain, non-muscle isoform X3</fullName>
    </submittedName>
</protein>
<sequence length="1984" mass="228723">MADVDSRVDHSDPELRFLSVDRNNFNDPATQAEWTQKKLVWVPHETQGFVAAGIKGERGDEVEVEIAETGKRVLVAKDDIQKMNPPKFDKVEDMAELTCLNEASVLHNLKDRYYSGLIYTYSGLFCVVVNPYKRLPIYTEKIMERYKGIKRHEVPPHVFAITDTAYRSMLQDREDQSILCTGESGAGKTENTKKVIQYLAYVAASKPKSNATPSPALIIGSGNVSDKFAVINGELEQQLLQANPILEAFGNAKTVKNDNSSRFGKFIRINFDASGYIAGANIETYLLEKSRAIRQAKDERTFHIFYQLLAGASADQKKEFILEDPKHYPFLSNGALPVPGVDDSAEFFSTVKSMHIMGMTNEDFSSIFRIVSAVMLFGSMQFRQERNSDQATLPDNTVAQKISHLLGLSVTEMTKAFLKPRIKVGRDFVTKAQTKEQVEFAVEAISKACYERMFRWLVNRINRSLDRTKRQGASFIGILDMAGFEIFELNSFEQLCINYTNEKLQQLFNHTMFILEQEEYQREGIEWKFIDFGLDLQPTIDLIDKPMGIMALLDEECWFPKATDKTFVEKLVGAHSVHPKFMKTDFRGVADFAIIHYAGKVDYSAAKWLMKNMDPLNENVVSLLQNSQDPFVCHIWKDAEIVGMAQQALTDTQFGARTRKGMFRTVSQLYKEQLAKLMVTLRNTNPNFVRCIIPNHEKKAGKIDAPLVLDQLRCNGVLEGIRICRQGFPNRIPFQEFRQRYELLTPNAIPKGFMDGKKACEKMIQALELDPNLYRVGQSKIFFRAGVLAHLEEERDYKITDIIVNFQAFCRGFLARRNYQKRLQQLNAIRIIQRNCAAYLKLRNWQWWRLYTKVKPLLEVTKQEEKLTQKEDELKQVRDKLEMQLHSAQEYERKYQQAMEEKTMLAEQLQAEVELCAEAEEMRARLAARKQELEEILHDLETRIEEEEERSAGLTQEKKKLQLNISDLEEQLEEEEAARQKLQLEKVQCDAKIKKLEEDLALSEDTNQKLLKEKKILEERANDLSQTLAEEEEKAKHLSKLKAKHEATIADLEERLLKDHQQRQEVDRSKRKIETEVSDLKEQLAERKTQVEELQLQLGKREEELNQVMAKMDEEGAAKAQAQKALRELESQLAELQEDLEAEKAARGKAEKLKRDLNEELEALKNELLDSLDTTAAQQELRSKREQELATLKKNLEEETSIHEATLADMRHKHTQELTALNEQMDALKKTKAVLEKAKGTLEAENADLATELRSVGASRQESDRRRKQAEQQLAEVNAKLAEVERNRQELIERVTKLQQESESIMQQLEAAELKASAALKASATCESQFTELQQQLEEETRQKLALSSKLRALESEKESLHDQLEEEEEAKRCLDKQVMGLTVQLAEAKKRVEEETEAATALEEARKRCMKDIEALQRQVEELQAANDKLDKSKKKIQAELEDSIIELEAQRAKVLELEKKQKNFDKFGELSVLAEEKAVSEQYAEQRDAAEREAREKETRVLSLTRELDEMNEKVEELERIRRGLQSELDELVNNQGTADKNVHELEKAKRALESQLAEQRSQVEELEDELQFTEDAKLRLEVNMQALRAQFERDLQAKEEQAEEKRRGLVKQLRDLEAELEDERKQRAAAIAQRKKMEADYKDIEQQLEMHNKVKEDALKQLKKLQAQIKDCTRETEEARAARDELAASAKETERKVKSLEADLMQLTEDYASSERARRAAENERDELQEELNNNANKGTLMLDEKRRLEARIATLEEELEEEQSNGELLMDRARKAQITIEQLTNDLTTERSTTQKLESHKLLLERQNKELKTKLTELETAQRAKTKATIQQLESKINNLDEQLETEAKERFVQQKINRKLEKKLKELSLQLEDERRNSDQYKEQAEKVNARMKTLKRQLDEAEEEISRHKAMKRKTQREMDDMLESQEELTREVANLKNKLRRGGPSICLSSRLKRGSVQTGGSGDDSTTQDESIDGNS</sequence>
<dbReference type="Gene3D" id="4.10.270.10">
    <property type="entry name" value="Myosin, subunit A"/>
    <property type="match status" value="1"/>
</dbReference>
<dbReference type="GO" id="GO:0032982">
    <property type="term" value="C:myosin filament"/>
    <property type="evidence" value="ECO:0007669"/>
    <property type="project" value="TreeGrafter"/>
</dbReference>
<dbReference type="GO" id="GO:0045177">
    <property type="term" value="C:apical part of cell"/>
    <property type="evidence" value="ECO:0007669"/>
    <property type="project" value="UniProtKB-ARBA"/>
</dbReference>
<dbReference type="FunFam" id="1.20.5.340:FF:000009">
    <property type="entry name" value="myosin-11 isoform X2"/>
    <property type="match status" value="1"/>
</dbReference>
<feature type="domain" description="Myosin N-terminal SH3-like" evidence="12">
    <location>
        <begin position="35"/>
        <end position="85"/>
    </location>
</feature>
<dbReference type="GO" id="GO:0005938">
    <property type="term" value="C:cell cortex"/>
    <property type="evidence" value="ECO:0007669"/>
    <property type="project" value="UniProtKB-ARBA"/>
</dbReference>
<dbReference type="Gene3D" id="1.20.5.340">
    <property type="match status" value="4"/>
</dbReference>
<evidence type="ECO:0000256" key="7">
    <source>
        <dbReference type="ARBA" id="ARBA00023175"/>
    </source>
</evidence>
<dbReference type="GO" id="GO:0007298">
    <property type="term" value="P:border follicle cell migration"/>
    <property type="evidence" value="ECO:0007669"/>
    <property type="project" value="UniProtKB-ARBA"/>
</dbReference>
<dbReference type="GO" id="GO:0005524">
    <property type="term" value="F:ATP binding"/>
    <property type="evidence" value="ECO:0007669"/>
    <property type="project" value="UniProtKB-UniRule"/>
</dbReference>
<dbReference type="GO" id="GO:0007560">
    <property type="term" value="P:imaginal disc morphogenesis"/>
    <property type="evidence" value="ECO:0007669"/>
    <property type="project" value="UniProtKB-ARBA"/>
</dbReference>
<dbReference type="Gene3D" id="3.30.70.1590">
    <property type="match status" value="1"/>
</dbReference>
<keyword evidence="6 9" id="KW-0518">Myosin</keyword>
<dbReference type="FunFam" id="1.10.10.820:FF:000001">
    <property type="entry name" value="Myosin heavy chain"/>
    <property type="match status" value="1"/>
</dbReference>
<feature type="compositionally biased region" description="Acidic residues" evidence="10">
    <location>
        <begin position="1974"/>
        <end position="1984"/>
    </location>
</feature>
<evidence type="ECO:0000256" key="3">
    <source>
        <dbReference type="ARBA" id="ARBA00022840"/>
    </source>
</evidence>
<dbReference type="FunFam" id="1.20.5.340:FF:000007">
    <property type="entry name" value="Myosin heavy chain, non-muscle"/>
    <property type="match status" value="1"/>
</dbReference>
<dbReference type="PROSITE" id="PS51844">
    <property type="entry name" value="SH3_LIKE"/>
    <property type="match status" value="1"/>
</dbReference>
<dbReference type="PANTHER" id="PTHR45615">
    <property type="entry name" value="MYOSIN HEAVY CHAIN, NON-MUSCLE"/>
    <property type="match status" value="1"/>
</dbReference>
<evidence type="ECO:0000259" key="11">
    <source>
        <dbReference type="PROSITE" id="PS51456"/>
    </source>
</evidence>
<feature type="region of interest" description="Actin-binding" evidence="9">
    <location>
        <begin position="674"/>
        <end position="696"/>
    </location>
</feature>
<dbReference type="InterPro" id="IPR002928">
    <property type="entry name" value="Myosin_tail"/>
</dbReference>
<proteinExistence type="inferred from homology"/>
<dbReference type="CTD" id="38001"/>
<dbReference type="Gene3D" id="2.30.30.360">
    <property type="entry name" value="Myosin S1 fragment, N-terminal"/>
    <property type="match status" value="1"/>
</dbReference>
<keyword evidence="4" id="KW-0112">Calmodulin-binding</keyword>
<dbReference type="Pfam" id="PF00063">
    <property type="entry name" value="Myosin_head"/>
    <property type="match status" value="1"/>
</dbReference>
<dbReference type="GO" id="GO:0016460">
    <property type="term" value="C:myosin II complex"/>
    <property type="evidence" value="ECO:0007669"/>
    <property type="project" value="UniProtKB-ARBA"/>
</dbReference>
<dbReference type="SMART" id="SM00015">
    <property type="entry name" value="IQ"/>
    <property type="match status" value="1"/>
</dbReference>
<dbReference type="SUPFAM" id="SSF52540">
    <property type="entry name" value="P-loop containing nucleoside triphosphate hydrolases"/>
    <property type="match status" value="1"/>
</dbReference>
<gene>
    <name evidence="14" type="primary">LOC100649130</name>
</gene>
<evidence type="ECO:0000256" key="4">
    <source>
        <dbReference type="ARBA" id="ARBA00022860"/>
    </source>
</evidence>
<feature type="binding site" evidence="9">
    <location>
        <begin position="182"/>
        <end position="189"/>
    </location>
    <ligand>
        <name>ATP</name>
        <dbReference type="ChEBI" id="CHEBI:30616"/>
    </ligand>
</feature>
<keyword evidence="3 9" id="KW-0067">ATP-binding</keyword>
<evidence type="ECO:0000256" key="5">
    <source>
        <dbReference type="ARBA" id="ARBA00023054"/>
    </source>
</evidence>
<dbReference type="FunFam" id="3.40.850.10:FF:000101">
    <property type="entry name" value="Slow myosin heavy chain 2"/>
    <property type="match status" value="1"/>
</dbReference>
<dbReference type="FunFam" id="1.20.120.720:FF:000001">
    <property type="entry name" value="Myosin heavy chain, muscle"/>
    <property type="match status" value="1"/>
</dbReference>
<dbReference type="RefSeq" id="XP_048269769.1">
    <property type="nucleotide sequence ID" value="XM_048413812.1"/>
</dbReference>
<evidence type="ECO:0000256" key="10">
    <source>
        <dbReference type="SAM" id="MobiDB-lite"/>
    </source>
</evidence>
<dbReference type="PANTHER" id="PTHR45615:SF40">
    <property type="entry name" value="MYOSIN HEAVY CHAIN, NON-MUSCLE"/>
    <property type="match status" value="1"/>
</dbReference>
<dbReference type="InterPro" id="IPR027417">
    <property type="entry name" value="P-loop_NTPase"/>
</dbReference>
<dbReference type="GO" id="GO:0006936">
    <property type="term" value="P:muscle contraction"/>
    <property type="evidence" value="ECO:0007669"/>
    <property type="project" value="UniProtKB-ARBA"/>
</dbReference>
<evidence type="ECO:0000259" key="12">
    <source>
        <dbReference type="PROSITE" id="PS51844"/>
    </source>
</evidence>
<dbReference type="GO" id="GO:0045214">
    <property type="term" value="P:sarcomere organization"/>
    <property type="evidence" value="ECO:0007669"/>
    <property type="project" value="UniProtKB-ARBA"/>
</dbReference>
<keyword evidence="13" id="KW-1185">Reference proteome</keyword>
<dbReference type="Pfam" id="PF01576">
    <property type="entry name" value="Myosin_tail_1"/>
    <property type="match status" value="1"/>
</dbReference>
<evidence type="ECO:0000256" key="1">
    <source>
        <dbReference type="ARBA" id="ARBA00008314"/>
    </source>
</evidence>